<reference evidence="7 8" key="1">
    <citation type="submission" date="2019-08" db="EMBL/GenBank/DDBJ databases">
        <authorList>
            <person name="Peeters C."/>
        </authorList>
    </citation>
    <scope>NUCLEOTIDE SEQUENCE [LARGE SCALE GENOMIC DNA]</scope>
    <source>
        <strain evidence="7 8">LMG 30175</strain>
    </source>
</reference>
<feature type="domain" description="Rieske" evidence="6">
    <location>
        <begin position="61"/>
        <end position="170"/>
    </location>
</feature>
<keyword evidence="7" id="KW-0223">Dioxygenase</keyword>
<evidence type="ECO:0000256" key="1">
    <source>
        <dbReference type="ARBA" id="ARBA00022714"/>
    </source>
</evidence>
<gene>
    <name evidence="7" type="ORF">PTE30175_01491</name>
</gene>
<dbReference type="Gene3D" id="2.102.10.10">
    <property type="entry name" value="Rieske [2Fe-2S] iron-sulphur domain"/>
    <property type="match status" value="1"/>
</dbReference>
<dbReference type="InterPro" id="IPR036922">
    <property type="entry name" value="Rieske_2Fe-2S_sf"/>
</dbReference>
<dbReference type="InterPro" id="IPR044043">
    <property type="entry name" value="VanA_C_cat"/>
</dbReference>
<dbReference type="Gene3D" id="3.90.380.10">
    <property type="entry name" value="Naphthalene 1,2-dioxygenase Alpha Subunit, Chain A, domain 1"/>
    <property type="match status" value="1"/>
</dbReference>
<keyword evidence="3" id="KW-0560">Oxidoreductase</keyword>
<dbReference type="GO" id="GO:0051537">
    <property type="term" value="F:2 iron, 2 sulfur cluster binding"/>
    <property type="evidence" value="ECO:0007669"/>
    <property type="project" value="UniProtKB-KW"/>
</dbReference>
<proteinExistence type="predicted"/>
<dbReference type="RefSeq" id="WP_191628901.1">
    <property type="nucleotide sequence ID" value="NZ_CABPRZ010000005.1"/>
</dbReference>
<dbReference type="Pfam" id="PF00355">
    <property type="entry name" value="Rieske"/>
    <property type="match status" value="1"/>
</dbReference>
<dbReference type="SUPFAM" id="SSF55961">
    <property type="entry name" value="Bet v1-like"/>
    <property type="match status" value="1"/>
</dbReference>
<evidence type="ECO:0000259" key="6">
    <source>
        <dbReference type="PROSITE" id="PS51296"/>
    </source>
</evidence>
<dbReference type="PANTHER" id="PTHR21266:SF59">
    <property type="entry name" value="BLR4922 PROTEIN"/>
    <property type="match status" value="1"/>
</dbReference>
<dbReference type="GO" id="GO:0046872">
    <property type="term" value="F:metal ion binding"/>
    <property type="evidence" value="ECO:0007669"/>
    <property type="project" value="UniProtKB-KW"/>
</dbReference>
<evidence type="ECO:0000256" key="2">
    <source>
        <dbReference type="ARBA" id="ARBA00022723"/>
    </source>
</evidence>
<dbReference type="CDD" id="cd03469">
    <property type="entry name" value="Rieske_RO_Alpha_N"/>
    <property type="match status" value="1"/>
</dbReference>
<dbReference type="Proteomes" id="UP000414233">
    <property type="component" value="Unassembled WGS sequence"/>
</dbReference>
<evidence type="ECO:0000256" key="4">
    <source>
        <dbReference type="ARBA" id="ARBA00023004"/>
    </source>
</evidence>
<evidence type="ECO:0000256" key="3">
    <source>
        <dbReference type="ARBA" id="ARBA00023002"/>
    </source>
</evidence>
<dbReference type="SUPFAM" id="SSF50022">
    <property type="entry name" value="ISP domain"/>
    <property type="match status" value="1"/>
</dbReference>
<evidence type="ECO:0000313" key="7">
    <source>
        <dbReference type="EMBL" id="VVD89771.1"/>
    </source>
</evidence>
<dbReference type="PROSITE" id="PS51296">
    <property type="entry name" value="RIESKE"/>
    <property type="match status" value="1"/>
</dbReference>
<evidence type="ECO:0000313" key="8">
    <source>
        <dbReference type="Proteomes" id="UP000414233"/>
    </source>
</evidence>
<dbReference type="AlphaFoldDB" id="A0A5E4TQ95"/>
<keyword evidence="8" id="KW-1185">Reference proteome</keyword>
<organism evidence="7 8">
    <name type="scientific">Pandoraea terrae</name>
    <dbReference type="NCBI Taxonomy" id="1537710"/>
    <lineage>
        <taxon>Bacteria</taxon>
        <taxon>Pseudomonadati</taxon>
        <taxon>Pseudomonadota</taxon>
        <taxon>Betaproteobacteria</taxon>
        <taxon>Burkholderiales</taxon>
        <taxon>Burkholderiaceae</taxon>
        <taxon>Pandoraea</taxon>
    </lineage>
</organism>
<keyword evidence="5" id="KW-0411">Iron-sulfur</keyword>
<dbReference type="PANTHER" id="PTHR21266">
    <property type="entry name" value="IRON-SULFUR DOMAIN CONTAINING PROTEIN"/>
    <property type="match status" value="1"/>
</dbReference>
<keyword evidence="1" id="KW-0001">2Fe-2S</keyword>
<keyword evidence="2" id="KW-0479">Metal-binding</keyword>
<protein>
    <submittedName>
        <fullName evidence="7">Phthalate 4,5-dioxygenase</fullName>
    </submittedName>
</protein>
<name>A0A5E4TQ95_9BURK</name>
<evidence type="ECO:0000256" key="5">
    <source>
        <dbReference type="ARBA" id="ARBA00023014"/>
    </source>
</evidence>
<dbReference type="Pfam" id="PF19112">
    <property type="entry name" value="VanA_C"/>
    <property type="match status" value="1"/>
</dbReference>
<keyword evidence="4" id="KW-0408">Iron</keyword>
<dbReference type="InterPro" id="IPR017941">
    <property type="entry name" value="Rieske_2Fe-2S"/>
</dbReference>
<dbReference type="InterPro" id="IPR050584">
    <property type="entry name" value="Cholesterol_7-desaturase"/>
</dbReference>
<dbReference type="EMBL" id="CABPRZ010000005">
    <property type="protein sequence ID" value="VVD89771.1"/>
    <property type="molecule type" value="Genomic_DNA"/>
</dbReference>
<dbReference type="GO" id="GO:0051213">
    <property type="term" value="F:dioxygenase activity"/>
    <property type="evidence" value="ECO:0007669"/>
    <property type="project" value="UniProtKB-KW"/>
</dbReference>
<accession>A0A5E4TQ95</accession>
<sequence>MAQNWLNAKLPYHPPEWIEPSDMIDPGSPCKPPEYRKLKPLSRPDAHYDLGSTADTWKYFWHPVATVKEFRSHAHGGKGPMSTMLLGQRLVIAELGEKICAFDDRCAHRGASLGLGWVDGDQLRCRYHGWCYSDAGKCTEIPTLNEGDPIPARAKIKEYECEVRYDLIWVRLTPGADTTIPHFPAWSDTTMTCHAGAPYLWPVSAGRRIENFIDVTHLAFGHQGTLGGPPHTRFKPYPIEQKAGRLEFLNDTFLAFNPGDATYGPPSSPDSVMLAPAAYQVILPFTMIISFRWSATKDTQLFMHATPIDAENCRSYWFTCLTSDGSSAEEHLALQSIVLTEDLPLVASHSPRAIGEPHEEVSVPGDKSDIIWRKRMRELANAANEGPEALSRALHEEGNY</sequence>